<sequence length="202" mass="21994">MPWARTLLSPKIISWLASASDAPVTGTADIQGDNRDLETAAPRSSTIRRAGIAGIPAAANVQMILHGSGGRFFAKGGCVEHAMDFVVGCAMAQSPFGDEIWDEFEEQCAQEGDTDSIAYVALHKCDNNLQFIRVAERLSLGDPNRYRASTPYAGRGAKRDEEEDVEDVDDVEDDEGMDEDDEGDEDEDVDEDAEMVEDDDEA</sequence>
<dbReference type="Proteomes" id="UP000029665">
    <property type="component" value="Unassembled WGS sequence"/>
</dbReference>
<dbReference type="OMA" id="RITMAFY"/>
<gene>
    <name evidence="3" type="ORF">BN946_scf184392.g6</name>
</gene>
<protein>
    <submittedName>
        <fullName evidence="3">Uncharacterized protein</fullName>
    </submittedName>
</protein>
<proteinExistence type="predicted"/>
<dbReference type="OrthoDB" id="2753421at2759"/>
<keyword evidence="2" id="KW-0732">Signal</keyword>
<dbReference type="AlphaFoldDB" id="A0A060SJ32"/>
<feature type="region of interest" description="Disordered" evidence="1">
    <location>
        <begin position="145"/>
        <end position="202"/>
    </location>
</feature>
<feature type="chain" id="PRO_5001587489" evidence="2">
    <location>
        <begin position="20"/>
        <end position="202"/>
    </location>
</feature>
<evidence type="ECO:0000313" key="3">
    <source>
        <dbReference type="EMBL" id="CDO74395.1"/>
    </source>
</evidence>
<reference evidence="3" key="1">
    <citation type="submission" date="2014-01" db="EMBL/GenBank/DDBJ databases">
        <title>The genome of the white-rot fungus Pycnoporus cinnabarinus: a basidiomycete model with a versatile arsenal for lignocellulosic biomass breakdown.</title>
        <authorList>
            <person name="Levasseur A."/>
            <person name="Lomascolo A."/>
            <person name="Ruiz-Duenas F.J."/>
            <person name="Uzan E."/>
            <person name="Piumi F."/>
            <person name="Kues U."/>
            <person name="Ram A.F.J."/>
            <person name="Murat C."/>
            <person name="Haon M."/>
            <person name="Benoit I."/>
            <person name="Arfi Y."/>
            <person name="Chevret D."/>
            <person name="Drula E."/>
            <person name="Kwon M.J."/>
            <person name="Gouret P."/>
            <person name="Lesage-Meessen L."/>
            <person name="Lombard V."/>
            <person name="Mariette J."/>
            <person name="Noirot C."/>
            <person name="Park J."/>
            <person name="Patyshakuliyeva A."/>
            <person name="Wieneger R.A.B."/>
            <person name="Wosten H.A.B."/>
            <person name="Martin F."/>
            <person name="Coutinho P.M."/>
            <person name="de Vries R."/>
            <person name="Martinez A.T."/>
            <person name="Klopp C."/>
            <person name="Pontarotti P."/>
            <person name="Henrissat B."/>
            <person name="Record E."/>
        </authorList>
    </citation>
    <scope>NUCLEOTIDE SEQUENCE [LARGE SCALE GENOMIC DNA]</scope>
    <source>
        <strain evidence="3">BRFM137</strain>
    </source>
</reference>
<accession>A0A060SJ32</accession>
<evidence type="ECO:0000256" key="2">
    <source>
        <dbReference type="SAM" id="SignalP"/>
    </source>
</evidence>
<organism evidence="3 4">
    <name type="scientific">Pycnoporus cinnabarinus</name>
    <name type="common">Cinnabar-red polypore</name>
    <name type="synonym">Trametes cinnabarina</name>
    <dbReference type="NCBI Taxonomy" id="5643"/>
    <lineage>
        <taxon>Eukaryota</taxon>
        <taxon>Fungi</taxon>
        <taxon>Dikarya</taxon>
        <taxon>Basidiomycota</taxon>
        <taxon>Agaricomycotina</taxon>
        <taxon>Agaricomycetes</taxon>
        <taxon>Polyporales</taxon>
        <taxon>Polyporaceae</taxon>
        <taxon>Trametes</taxon>
    </lineage>
</organism>
<dbReference type="HOGENOM" id="CLU_1355261_0_0_1"/>
<comment type="caution">
    <text evidence="3">The sequence shown here is derived from an EMBL/GenBank/DDBJ whole genome shotgun (WGS) entry which is preliminary data.</text>
</comment>
<evidence type="ECO:0000313" key="4">
    <source>
        <dbReference type="Proteomes" id="UP000029665"/>
    </source>
</evidence>
<name>A0A060SJ32_PYCCI</name>
<feature type="signal peptide" evidence="2">
    <location>
        <begin position="1"/>
        <end position="19"/>
    </location>
</feature>
<feature type="compositionally biased region" description="Acidic residues" evidence="1">
    <location>
        <begin position="161"/>
        <end position="202"/>
    </location>
</feature>
<keyword evidence="4" id="KW-1185">Reference proteome</keyword>
<dbReference type="STRING" id="5643.A0A060SJ32"/>
<evidence type="ECO:0000256" key="1">
    <source>
        <dbReference type="SAM" id="MobiDB-lite"/>
    </source>
</evidence>
<dbReference type="EMBL" id="CCBP010000167">
    <property type="protein sequence ID" value="CDO74395.1"/>
    <property type="molecule type" value="Genomic_DNA"/>
</dbReference>